<dbReference type="Gene3D" id="3.30.2320.10">
    <property type="entry name" value="hypothetical protein PF0899 domain"/>
    <property type="match status" value="1"/>
</dbReference>
<dbReference type="RefSeq" id="WP_028482995.1">
    <property type="nucleotide sequence ID" value="NZ_LVVZ01000022.1"/>
</dbReference>
<dbReference type="AlphaFoldDB" id="A0A1U7JEN3"/>
<evidence type="ECO:0000259" key="2">
    <source>
        <dbReference type="Pfam" id="PF05065"/>
    </source>
</evidence>
<evidence type="ECO:0000313" key="3">
    <source>
        <dbReference type="EMBL" id="OKL43203.1"/>
    </source>
</evidence>
<evidence type="ECO:0000256" key="1">
    <source>
        <dbReference type="ARBA" id="ARBA00004328"/>
    </source>
</evidence>
<dbReference type="Pfam" id="PF05065">
    <property type="entry name" value="Phage_capsid"/>
    <property type="match status" value="1"/>
</dbReference>
<dbReference type="Proteomes" id="UP000185783">
    <property type="component" value="Unassembled WGS sequence"/>
</dbReference>
<keyword evidence="4" id="KW-1185">Reference proteome</keyword>
<reference evidence="3 4" key="1">
    <citation type="submission" date="2016-03" db="EMBL/GenBank/DDBJ databases">
        <title>Genome sequence of Nesiotobacter sp. nov., a moderately halophilic alphaproteobacterium isolated from the Yellow Sea, China.</title>
        <authorList>
            <person name="Zhang G."/>
            <person name="Zhang R."/>
        </authorList>
    </citation>
    <scope>NUCLEOTIDE SEQUENCE [LARGE SCALE GENOMIC DNA]</scope>
    <source>
        <strain evidence="3 4">WB1-6</strain>
    </source>
</reference>
<accession>A0A1U7JEN3</accession>
<comment type="subcellular location">
    <subcellularLocation>
        <location evidence="1">Virion</location>
    </subcellularLocation>
</comment>
<dbReference type="STRING" id="197461.A3843_15975"/>
<proteinExistence type="predicted"/>
<gene>
    <name evidence="3" type="ORF">A3843_15975</name>
</gene>
<dbReference type="Gene3D" id="3.30.2400.10">
    <property type="entry name" value="Major capsid protein gp5"/>
    <property type="match status" value="1"/>
</dbReference>
<name>A0A1U7JEN3_9HYPH</name>
<sequence>MNQKRLTQLETKDLAHPKGAVVKADAAPGQSVTTASEALDQLLGAFEDYRHANDERLDELEKKSQVDTLVEDKLRRMDEALDKQMERVNELALKSRRPEKPGLETVGSGRSTQRAQAGGFAATEHKAAFERYVRQGQEQDLRQLEVKALSVGSDADGGYLVPEQTEAEILLRLANVSPIRAIAGNRQITGNTFKKPFSKSGLASGWVGETAARPETASPDLAELAFPTMELYAMPAATQTLLDDSAINVDEWIAQEVQAAFAEKEGAAFISGNGTNAPRGFLDYTQVDETGWSWGNIGTLSTGADGAFAASNPGDVLIDLVYALKAGFRQNARFVFNRSTQAALRKLKDGQGNYLWQPPTSPGSSASLMSFPVTEAEDMPDIGSATTPIAFGDFQRGYLVVDRLGVRILRDPYSNKPYVLFYTTKRVGGGVQDFDAIKLLKFAA</sequence>
<evidence type="ECO:0000313" key="4">
    <source>
        <dbReference type="Proteomes" id="UP000185783"/>
    </source>
</evidence>
<dbReference type="NCBIfam" id="TIGR01554">
    <property type="entry name" value="major_cap_HK97"/>
    <property type="match status" value="1"/>
</dbReference>
<dbReference type="EMBL" id="LVVZ01000022">
    <property type="protein sequence ID" value="OKL43203.1"/>
    <property type="molecule type" value="Genomic_DNA"/>
</dbReference>
<comment type="caution">
    <text evidence="3">The sequence shown here is derived from an EMBL/GenBank/DDBJ whole genome shotgun (WGS) entry which is preliminary data.</text>
</comment>
<protein>
    <submittedName>
        <fullName evidence="3">Capsid protein</fullName>
    </submittedName>
</protein>
<organism evidence="3 4">
    <name type="scientific">Pseudovibrio exalbescens</name>
    <dbReference type="NCBI Taxonomy" id="197461"/>
    <lineage>
        <taxon>Bacteria</taxon>
        <taxon>Pseudomonadati</taxon>
        <taxon>Pseudomonadota</taxon>
        <taxon>Alphaproteobacteria</taxon>
        <taxon>Hyphomicrobiales</taxon>
        <taxon>Stappiaceae</taxon>
        <taxon>Pseudovibrio</taxon>
    </lineage>
</organism>
<dbReference type="InterPro" id="IPR054612">
    <property type="entry name" value="Phage_capsid-like_C"/>
</dbReference>
<dbReference type="SUPFAM" id="SSF56563">
    <property type="entry name" value="Major capsid protein gp5"/>
    <property type="match status" value="1"/>
</dbReference>
<feature type="domain" description="Phage capsid-like C-terminal" evidence="2">
    <location>
        <begin position="157"/>
        <end position="442"/>
    </location>
</feature>
<dbReference type="InterPro" id="IPR024455">
    <property type="entry name" value="Phage_capsid"/>
</dbReference>